<dbReference type="CDD" id="cd00077">
    <property type="entry name" value="HDc"/>
    <property type="match status" value="1"/>
</dbReference>
<evidence type="ECO:0000259" key="1">
    <source>
        <dbReference type="SMART" id="SM00471"/>
    </source>
</evidence>
<dbReference type="AlphaFoldDB" id="A0A1M4S9F5"/>
<evidence type="ECO:0000313" key="3">
    <source>
        <dbReference type="Proteomes" id="UP000184196"/>
    </source>
</evidence>
<feature type="domain" description="HD/PDEase" evidence="1">
    <location>
        <begin position="15"/>
        <end position="123"/>
    </location>
</feature>
<name>A0A1M4S9F5_9FIRM</name>
<gene>
    <name evidence="2" type="ORF">SAMN02745218_00034</name>
</gene>
<dbReference type="SUPFAM" id="SSF109604">
    <property type="entry name" value="HD-domain/PDEase-like"/>
    <property type="match status" value="1"/>
</dbReference>
<dbReference type="InterPro" id="IPR003607">
    <property type="entry name" value="HD/PDEase_dom"/>
</dbReference>
<dbReference type="PANTHER" id="PTHR38659">
    <property type="entry name" value="METAL-DEPENDENT PHOSPHOHYDROLASE"/>
    <property type="match status" value="1"/>
</dbReference>
<dbReference type="RefSeq" id="WP_073162299.1">
    <property type="nucleotide sequence ID" value="NZ_FQUW01000004.1"/>
</dbReference>
<dbReference type="InterPro" id="IPR006674">
    <property type="entry name" value="HD_domain"/>
</dbReference>
<dbReference type="Pfam" id="PF01966">
    <property type="entry name" value="HD"/>
    <property type="match status" value="1"/>
</dbReference>
<evidence type="ECO:0000313" key="2">
    <source>
        <dbReference type="EMBL" id="SHE28677.1"/>
    </source>
</evidence>
<dbReference type="NCBIfam" id="TIGR00277">
    <property type="entry name" value="HDIG"/>
    <property type="match status" value="1"/>
</dbReference>
<proteinExistence type="predicted"/>
<organism evidence="2 3">
    <name type="scientific">Desulfofundulus australicus DSM 11792</name>
    <dbReference type="NCBI Taxonomy" id="1121425"/>
    <lineage>
        <taxon>Bacteria</taxon>
        <taxon>Bacillati</taxon>
        <taxon>Bacillota</taxon>
        <taxon>Clostridia</taxon>
        <taxon>Eubacteriales</taxon>
        <taxon>Peptococcaceae</taxon>
        <taxon>Desulfofundulus</taxon>
    </lineage>
</organism>
<keyword evidence="3" id="KW-1185">Reference proteome</keyword>
<dbReference type="Proteomes" id="UP000184196">
    <property type="component" value="Unassembled WGS sequence"/>
</dbReference>
<dbReference type="InterPro" id="IPR006675">
    <property type="entry name" value="HDIG_dom"/>
</dbReference>
<dbReference type="PANTHER" id="PTHR38659:SF1">
    <property type="entry name" value="METAL DEPENDENT PHOSPHOHYDROLASE"/>
    <property type="match status" value="1"/>
</dbReference>
<dbReference type="EMBL" id="FQUW01000004">
    <property type="protein sequence ID" value="SHE28677.1"/>
    <property type="molecule type" value="Genomic_DNA"/>
</dbReference>
<dbReference type="SMART" id="SM00471">
    <property type="entry name" value="HDc"/>
    <property type="match status" value="1"/>
</dbReference>
<protein>
    <submittedName>
        <fullName evidence="2">HDIG domain-containing protein</fullName>
    </submittedName>
</protein>
<sequence>MTRNEAYALLTRYLKTPNLIKHSLAVEAVMRGLARHFGQDEELWGLAGLLHDIDYEWTKDEPARHSMEGADLLAREGLPEEVVYAVRVHNDIHGLPRQSLMDRALYASDPLTGLIVAGALIKPEKKLSAIDVPFLLNRFHEKSFARGASREQIKSCSEMGLSLEEFMKIGLESMQAIAKEMGL</sequence>
<reference evidence="3" key="1">
    <citation type="submission" date="2016-11" db="EMBL/GenBank/DDBJ databases">
        <authorList>
            <person name="Varghese N."/>
            <person name="Submissions S."/>
        </authorList>
    </citation>
    <scope>NUCLEOTIDE SEQUENCE [LARGE SCALE GENOMIC DNA]</scope>
    <source>
        <strain evidence="3">DSM 11792</strain>
    </source>
</reference>
<dbReference type="OrthoDB" id="9801160at2"/>
<dbReference type="Gene3D" id="1.10.3210.10">
    <property type="entry name" value="Hypothetical protein af1432"/>
    <property type="match status" value="1"/>
</dbReference>
<accession>A0A1M4S9F5</accession>